<feature type="non-terminal residue" evidence="2">
    <location>
        <position position="351"/>
    </location>
</feature>
<protein>
    <recommendedName>
        <fullName evidence="1">PDZ domain-containing protein</fullName>
    </recommendedName>
</protein>
<dbReference type="PANTHER" id="PTHR23031:SF6">
    <property type="entry name" value="RHOPHILIN-1"/>
    <property type="match status" value="1"/>
</dbReference>
<gene>
    <name evidence="2" type="ORF">GDO78_022322</name>
</gene>
<dbReference type="InterPro" id="IPR004328">
    <property type="entry name" value="BRO1_dom"/>
</dbReference>
<dbReference type="Gene3D" id="1.25.40.280">
    <property type="entry name" value="alix/aip1 like domains"/>
    <property type="match status" value="1"/>
</dbReference>
<keyword evidence="3" id="KW-1185">Reference proteome</keyword>
<dbReference type="InterPro" id="IPR036034">
    <property type="entry name" value="PDZ_sf"/>
</dbReference>
<comment type="caution">
    <text evidence="2">The sequence shown here is derived from an EMBL/GenBank/DDBJ whole genome shotgun (WGS) entry which is preliminary data.</text>
</comment>
<sequence>VEDVYTLVYRTMMHPPVKDYVPFSWTTMVRVKAEHFKALSHYHAANALCDFSTSPGLELIEHEKVFLHLHTSPPEGPPISFLLQDQEERRKLGKAHLKKAVIKHEEAMRIHGLCKILRKMDILQEVLTLAHRRSLNKYSDIDHEEDFFETGEVPDIQPKTHQKPEVTNPMFSRVKVNDVFHRLGPISVFSAKHRWRPAQKVHLDPGDSGFGFTLRGDSPVLISGVVPEGCAARAGLKEGSYIVSVNSEDCRWEKHSQVVQLLKNTGKEGADVEVVTFQSADPQSTVADKKSSMLTSSEILKGNKENNRKTILASKRSNTALLWSRKRNPNIPNISALQLPFSAVQSNESMY</sequence>
<dbReference type="EMBL" id="WNTK01000802">
    <property type="protein sequence ID" value="KAG9468616.1"/>
    <property type="molecule type" value="Genomic_DNA"/>
</dbReference>
<dbReference type="Pfam" id="PF00595">
    <property type="entry name" value="PDZ"/>
    <property type="match status" value="1"/>
</dbReference>
<dbReference type="SUPFAM" id="SSF50156">
    <property type="entry name" value="PDZ domain-like"/>
    <property type="match status" value="1"/>
</dbReference>
<dbReference type="Proteomes" id="UP000770717">
    <property type="component" value="Unassembled WGS sequence"/>
</dbReference>
<dbReference type="Pfam" id="PF03097">
    <property type="entry name" value="BRO1"/>
    <property type="match status" value="1"/>
</dbReference>
<dbReference type="CDD" id="cd06712">
    <property type="entry name" value="PDZ_rhophilin-like"/>
    <property type="match status" value="1"/>
</dbReference>
<dbReference type="PROSITE" id="PS50106">
    <property type="entry name" value="PDZ"/>
    <property type="match status" value="1"/>
</dbReference>
<evidence type="ECO:0000313" key="3">
    <source>
        <dbReference type="Proteomes" id="UP000770717"/>
    </source>
</evidence>
<dbReference type="InterPro" id="IPR001478">
    <property type="entry name" value="PDZ"/>
</dbReference>
<name>A0A8J6EGJ0_ELECQ</name>
<evidence type="ECO:0000313" key="2">
    <source>
        <dbReference type="EMBL" id="KAG9468616.1"/>
    </source>
</evidence>
<dbReference type="PANTHER" id="PTHR23031">
    <property type="entry name" value="RHOPHILIN"/>
    <property type="match status" value="1"/>
</dbReference>
<dbReference type="OrthoDB" id="64867at2759"/>
<feature type="domain" description="PDZ" evidence="1">
    <location>
        <begin position="200"/>
        <end position="268"/>
    </location>
</feature>
<dbReference type="SMART" id="SM00228">
    <property type="entry name" value="PDZ"/>
    <property type="match status" value="1"/>
</dbReference>
<dbReference type="Gene3D" id="2.30.42.10">
    <property type="match status" value="1"/>
</dbReference>
<proteinExistence type="predicted"/>
<dbReference type="InterPro" id="IPR047138">
    <property type="entry name" value="RHPN1_2"/>
</dbReference>
<accession>A0A8J6EGJ0</accession>
<organism evidence="2 3">
    <name type="scientific">Eleutherodactylus coqui</name>
    <name type="common">Puerto Rican coqui</name>
    <dbReference type="NCBI Taxonomy" id="57060"/>
    <lineage>
        <taxon>Eukaryota</taxon>
        <taxon>Metazoa</taxon>
        <taxon>Chordata</taxon>
        <taxon>Craniata</taxon>
        <taxon>Vertebrata</taxon>
        <taxon>Euteleostomi</taxon>
        <taxon>Amphibia</taxon>
        <taxon>Batrachia</taxon>
        <taxon>Anura</taxon>
        <taxon>Neobatrachia</taxon>
        <taxon>Hyloidea</taxon>
        <taxon>Eleutherodactylidae</taxon>
        <taxon>Eleutherodactylinae</taxon>
        <taxon>Eleutherodactylus</taxon>
        <taxon>Eleutherodactylus</taxon>
    </lineage>
</organism>
<dbReference type="InterPro" id="IPR038499">
    <property type="entry name" value="BRO1_sf"/>
</dbReference>
<reference evidence="2" key="1">
    <citation type="thesis" date="2020" institute="ProQuest LLC" country="789 East Eisenhower Parkway, Ann Arbor, MI, USA">
        <title>Comparative Genomics and Chromosome Evolution.</title>
        <authorList>
            <person name="Mudd A.B."/>
        </authorList>
    </citation>
    <scope>NUCLEOTIDE SEQUENCE</scope>
    <source>
        <strain evidence="2">HN-11 Male</strain>
        <tissue evidence="2">Kidney and liver</tissue>
    </source>
</reference>
<dbReference type="AlphaFoldDB" id="A0A8J6EGJ0"/>
<evidence type="ECO:0000259" key="1">
    <source>
        <dbReference type="PROSITE" id="PS50106"/>
    </source>
</evidence>
<dbReference type="GO" id="GO:0051497">
    <property type="term" value="P:negative regulation of stress fiber assembly"/>
    <property type="evidence" value="ECO:0007669"/>
    <property type="project" value="TreeGrafter"/>
</dbReference>